<comment type="caution">
    <text evidence="1">The sequence shown here is derived from an EMBL/GenBank/DDBJ whole genome shotgun (WGS) entry which is preliminary data.</text>
</comment>
<dbReference type="Proteomes" id="UP001140087">
    <property type="component" value="Unassembled WGS sequence"/>
</dbReference>
<sequence>MSVLLETSLGDIVVDLYVDAAPLTCKSFLKLCKLKYYNFSSFHRVERGFVAQGGDPSGTGSGGESIYGVLGGARYTPAEIRRELRHGRGTVSMAGGGAEGGASGSQFFIALGDNLEYLDGKHTVFGRVAEGLDVVEQLGAVICDNDKRPLCDVLIRHTIVLDDPFGDLPGMPARPLSPLLPTDSQRARMRIEAGDPLAAAPTAGESQHREMAARALTLEMIGDLPYADVKPPENILFVCRLNPATGDGDLQTIFARFGAIASCQVIRDAESGHSLGYAFVEFDAKDACEEAYFKMDNVLIDDRRIRVDFSQSVSRINGRWVRLQKKRREARALRPRTRYRHEDVAPDQFQMVFGGPDEPPARPPRSRWDRRSRSPQRQSNE</sequence>
<dbReference type="EC" id="5.2.1.8" evidence="1"/>
<evidence type="ECO:0000313" key="2">
    <source>
        <dbReference type="Proteomes" id="UP001140087"/>
    </source>
</evidence>
<dbReference type="EMBL" id="JANBUN010000029">
    <property type="protein sequence ID" value="KAJ2807861.1"/>
    <property type="molecule type" value="Genomic_DNA"/>
</dbReference>
<proteinExistence type="predicted"/>
<protein>
    <submittedName>
        <fullName evidence="1">Peptidyl-prolyl cis-trans isomerase-like 4</fullName>
        <ecNumber evidence="1">5.2.1.8</ecNumber>
    </submittedName>
</protein>
<keyword evidence="2" id="KW-1185">Reference proteome</keyword>
<accession>A0ACC1LGV3</accession>
<name>A0ACC1LGV3_9FUNG</name>
<evidence type="ECO:0000313" key="1">
    <source>
        <dbReference type="EMBL" id="KAJ2807861.1"/>
    </source>
</evidence>
<organism evidence="1 2">
    <name type="scientific">Coemansia helicoidea</name>
    <dbReference type="NCBI Taxonomy" id="1286919"/>
    <lineage>
        <taxon>Eukaryota</taxon>
        <taxon>Fungi</taxon>
        <taxon>Fungi incertae sedis</taxon>
        <taxon>Zoopagomycota</taxon>
        <taxon>Kickxellomycotina</taxon>
        <taxon>Kickxellomycetes</taxon>
        <taxon>Kickxellales</taxon>
        <taxon>Kickxellaceae</taxon>
        <taxon>Coemansia</taxon>
    </lineage>
</organism>
<gene>
    <name evidence="1" type="primary">cyp6</name>
    <name evidence="1" type="ORF">H4R21_000314</name>
</gene>
<reference evidence="1" key="1">
    <citation type="submission" date="2022-07" db="EMBL/GenBank/DDBJ databases">
        <title>Phylogenomic reconstructions and comparative analyses of Kickxellomycotina fungi.</title>
        <authorList>
            <person name="Reynolds N.K."/>
            <person name="Stajich J.E."/>
            <person name="Barry K."/>
            <person name="Grigoriev I.V."/>
            <person name="Crous P."/>
            <person name="Smith M.E."/>
        </authorList>
    </citation>
    <scope>NUCLEOTIDE SEQUENCE</scope>
    <source>
        <strain evidence="1">BCRC 34780</strain>
    </source>
</reference>